<proteinExistence type="predicted"/>
<accession>A0ABS2MMR0</accession>
<dbReference type="EMBL" id="JAFBDT010000001">
    <property type="protein sequence ID" value="MBM7560676.1"/>
    <property type="molecule type" value="Genomic_DNA"/>
</dbReference>
<evidence type="ECO:0000313" key="2">
    <source>
        <dbReference type="EMBL" id="MBM7560676.1"/>
    </source>
</evidence>
<evidence type="ECO:0000313" key="3">
    <source>
        <dbReference type="Proteomes" id="UP000767854"/>
    </source>
</evidence>
<feature type="domain" description="Flavodoxin-like" evidence="1">
    <location>
        <begin position="4"/>
        <end position="160"/>
    </location>
</feature>
<sequence length="162" mass="18063">MKKVLIVTVSKTGTTDHAANLIADVIQRQGHEAIHKSLDSVDSFESYDLIIIGAPINGMMWHPDAKKIIESKAGELQAKEVALYLMAYMLDACRNTWNNKIHSSLNQIEKMVSPISIGYFKGKIDKPMPAIARFLFGLPKELPLDRTEDDAVIQWAETLVSP</sequence>
<organism evidence="2 3">
    <name type="scientific">Fusibacter tunisiensis</name>
    <dbReference type="NCBI Taxonomy" id="1008308"/>
    <lineage>
        <taxon>Bacteria</taxon>
        <taxon>Bacillati</taxon>
        <taxon>Bacillota</taxon>
        <taxon>Clostridia</taxon>
        <taxon>Eubacteriales</taxon>
        <taxon>Eubacteriales Family XII. Incertae Sedis</taxon>
        <taxon>Fusibacter</taxon>
    </lineage>
</organism>
<dbReference type="Proteomes" id="UP000767854">
    <property type="component" value="Unassembled WGS sequence"/>
</dbReference>
<dbReference type="Gene3D" id="3.40.50.360">
    <property type="match status" value="1"/>
</dbReference>
<gene>
    <name evidence="2" type="ORF">JOC49_000185</name>
</gene>
<dbReference type="InterPro" id="IPR008254">
    <property type="entry name" value="Flavodoxin/NO_synth"/>
</dbReference>
<protein>
    <submittedName>
        <fullName evidence="2">Menaquinone-dependent protoporphyrinogen IX oxidase</fullName>
    </submittedName>
</protein>
<dbReference type="PANTHER" id="PTHR38030">
    <property type="entry name" value="PROTOPORPHYRINOGEN IX DEHYDROGENASE [MENAQUINONE]"/>
    <property type="match status" value="1"/>
</dbReference>
<keyword evidence="3" id="KW-1185">Reference proteome</keyword>
<dbReference type="PANTHER" id="PTHR38030:SF2">
    <property type="entry name" value="PROTOPORPHYRINOGEN IX DEHYDROGENASE [QUINONE]"/>
    <property type="match status" value="1"/>
</dbReference>
<comment type="caution">
    <text evidence="2">The sequence shown here is derived from an EMBL/GenBank/DDBJ whole genome shotgun (WGS) entry which is preliminary data.</text>
</comment>
<dbReference type="InterPro" id="IPR052200">
    <property type="entry name" value="Protoporphyrinogen_IX_DH"/>
</dbReference>
<dbReference type="Pfam" id="PF12724">
    <property type="entry name" value="Flavodoxin_5"/>
    <property type="match status" value="1"/>
</dbReference>
<name>A0ABS2MMR0_9FIRM</name>
<dbReference type="InterPro" id="IPR029039">
    <property type="entry name" value="Flavoprotein-like_sf"/>
</dbReference>
<dbReference type="InterPro" id="IPR026816">
    <property type="entry name" value="Flavodoxin_dom"/>
</dbReference>
<evidence type="ECO:0000259" key="1">
    <source>
        <dbReference type="PROSITE" id="PS50902"/>
    </source>
</evidence>
<dbReference type="SUPFAM" id="SSF52218">
    <property type="entry name" value="Flavoproteins"/>
    <property type="match status" value="1"/>
</dbReference>
<dbReference type="RefSeq" id="WP_204661246.1">
    <property type="nucleotide sequence ID" value="NZ_JAFBDT010000001.1"/>
</dbReference>
<reference evidence="2 3" key="1">
    <citation type="submission" date="2021-01" db="EMBL/GenBank/DDBJ databases">
        <title>Genomic Encyclopedia of Type Strains, Phase IV (KMG-IV): sequencing the most valuable type-strain genomes for metagenomic binning, comparative biology and taxonomic classification.</title>
        <authorList>
            <person name="Goeker M."/>
        </authorList>
    </citation>
    <scope>NUCLEOTIDE SEQUENCE [LARGE SCALE GENOMIC DNA]</scope>
    <source>
        <strain evidence="2 3">DSM 24436</strain>
    </source>
</reference>
<dbReference type="PROSITE" id="PS50902">
    <property type="entry name" value="FLAVODOXIN_LIKE"/>
    <property type="match status" value="1"/>
</dbReference>